<sequence>MQKLSAIFLLALLSLFFHGRQLSYMQCVLINEFRQGVALCDCQQITNIQPQDADTQKDHAQHQHFSLAEWYIQQPVCTVAVIIHTSNPAPEIPYTQGLYHQFHFSILKPPQPVMA</sequence>
<dbReference type="Proteomes" id="UP001597511">
    <property type="component" value="Unassembled WGS sequence"/>
</dbReference>
<gene>
    <name evidence="1" type="ORF">ACFS6H_20625</name>
</gene>
<keyword evidence="2" id="KW-1185">Reference proteome</keyword>
<protein>
    <submittedName>
        <fullName evidence="1">Uncharacterized protein</fullName>
    </submittedName>
</protein>
<proteinExistence type="predicted"/>
<reference evidence="2" key="1">
    <citation type="journal article" date="2019" name="Int. J. Syst. Evol. Microbiol.">
        <title>The Global Catalogue of Microorganisms (GCM) 10K type strain sequencing project: providing services to taxonomists for standard genome sequencing and annotation.</title>
        <authorList>
            <consortium name="The Broad Institute Genomics Platform"/>
            <consortium name="The Broad Institute Genome Sequencing Center for Infectious Disease"/>
            <person name="Wu L."/>
            <person name="Ma J."/>
        </authorList>
    </citation>
    <scope>NUCLEOTIDE SEQUENCE [LARGE SCALE GENOMIC DNA]</scope>
    <source>
        <strain evidence="2">KCTC 23299</strain>
    </source>
</reference>
<evidence type="ECO:0000313" key="2">
    <source>
        <dbReference type="Proteomes" id="UP001597511"/>
    </source>
</evidence>
<evidence type="ECO:0000313" key="1">
    <source>
        <dbReference type="EMBL" id="MFD2922137.1"/>
    </source>
</evidence>
<name>A0ABW6ABH2_9BACT</name>
<dbReference type="RefSeq" id="WP_386103553.1">
    <property type="nucleotide sequence ID" value="NZ_JBHUOZ010000003.1"/>
</dbReference>
<organism evidence="1 2">
    <name type="scientific">Terrimonas rubra</name>
    <dbReference type="NCBI Taxonomy" id="1035890"/>
    <lineage>
        <taxon>Bacteria</taxon>
        <taxon>Pseudomonadati</taxon>
        <taxon>Bacteroidota</taxon>
        <taxon>Chitinophagia</taxon>
        <taxon>Chitinophagales</taxon>
        <taxon>Chitinophagaceae</taxon>
        <taxon>Terrimonas</taxon>
    </lineage>
</organism>
<accession>A0ABW6ABH2</accession>
<comment type="caution">
    <text evidence="1">The sequence shown here is derived from an EMBL/GenBank/DDBJ whole genome shotgun (WGS) entry which is preliminary data.</text>
</comment>
<dbReference type="EMBL" id="JBHUOZ010000003">
    <property type="protein sequence ID" value="MFD2922137.1"/>
    <property type="molecule type" value="Genomic_DNA"/>
</dbReference>